<organism evidence="1 2">
    <name type="scientific">Trapa natans</name>
    <name type="common">Water chestnut</name>
    <dbReference type="NCBI Taxonomy" id="22666"/>
    <lineage>
        <taxon>Eukaryota</taxon>
        <taxon>Viridiplantae</taxon>
        <taxon>Streptophyta</taxon>
        <taxon>Embryophyta</taxon>
        <taxon>Tracheophyta</taxon>
        <taxon>Spermatophyta</taxon>
        <taxon>Magnoliopsida</taxon>
        <taxon>eudicotyledons</taxon>
        <taxon>Gunneridae</taxon>
        <taxon>Pentapetalae</taxon>
        <taxon>rosids</taxon>
        <taxon>malvids</taxon>
        <taxon>Myrtales</taxon>
        <taxon>Lythraceae</taxon>
        <taxon>Trapa</taxon>
    </lineage>
</organism>
<gene>
    <name evidence="1" type="ORF">SAY86_007711</name>
</gene>
<proteinExistence type="predicted"/>
<keyword evidence="2" id="KW-1185">Reference proteome</keyword>
<dbReference type="EMBL" id="JAXQNO010000015">
    <property type="protein sequence ID" value="KAK4783337.1"/>
    <property type="molecule type" value="Genomic_DNA"/>
</dbReference>
<sequence>MKCDFSEDGIWLRTLQEIQQWWMMEAAQTGKSVALAHPCNGNINLCNILKLPSAVNEKKTLKTTFDQISNNR</sequence>
<evidence type="ECO:0000313" key="2">
    <source>
        <dbReference type="Proteomes" id="UP001346149"/>
    </source>
</evidence>
<dbReference type="AlphaFoldDB" id="A0AAN7LPG7"/>
<comment type="caution">
    <text evidence="1">The sequence shown here is derived from an EMBL/GenBank/DDBJ whole genome shotgun (WGS) entry which is preliminary data.</text>
</comment>
<reference evidence="1 2" key="1">
    <citation type="journal article" date="2023" name="Hortic Res">
        <title>Pangenome of water caltrop reveals structural variations and asymmetric subgenome divergence after allopolyploidization.</title>
        <authorList>
            <person name="Zhang X."/>
            <person name="Chen Y."/>
            <person name="Wang L."/>
            <person name="Yuan Y."/>
            <person name="Fang M."/>
            <person name="Shi L."/>
            <person name="Lu R."/>
            <person name="Comes H.P."/>
            <person name="Ma Y."/>
            <person name="Chen Y."/>
            <person name="Huang G."/>
            <person name="Zhou Y."/>
            <person name="Zheng Z."/>
            <person name="Qiu Y."/>
        </authorList>
    </citation>
    <scope>NUCLEOTIDE SEQUENCE [LARGE SCALE GENOMIC DNA]</scope>
    <source>
        <strain evidence="1">F231</strain>
    </source>
</reference>
<name>A0AAN7LPG7_TRANT</name>
<dbReference type="Proteomes" id="UP001346149">
    <property type="component" value="Unassembled WGS sequence"/>
</dbReference>
<evidence type="ECO:0000313" key="1">
    <source>
        <dbReference type="EMBL" id="KAK4783337.1"/>
    </source>
</evidence>
<accession>A0AAN7LPG7</accession>
<protein>
    <submittedName>
        <fullName evidence="1">Uncharacterized protein</fullName>
    </submittedName>
</protein>